<evidence type="ECO:0000313" key="12">
    <source>
        <dbReference type="Proteomes" id="UP000006860"/>
    </source>
</evidence>
<feature type="domain" description="ABC transmembrane type-1" evidence="10">
    <location>
        <begin position="76"/>
        <end position="280"/>
    </location>
</feature>
<dbReference type="eggNOG" id="COG0581">
    <property type="taxonomic scope" value="Bacteria"/>
</dbReference>
<keyword evidence="8 9" id="KW-0472">Membrane</keyword>
<organism evidence="11 12">
    <name type="scientific">Rubinisphaera brasiliensis (strain ATCC 49424 / DSM 5305 / JCM 21570 / IAM 15109 / NBRC 103401 / IFAM 1448)</name>
    <name type="common">Planctomyces brasiliensis</name>
    <dbReference type="NCBI Taxonomy" id="756272"/>
    <lineage>
        <taxon>Bacteria</taxon>
        <taxon>Pseudomonadati</taxon>
        <taxon>Planctomycetota</taxon>
        <taxon>Planctomycetia</taxon>
        <taxon>Planctomycetales</taxon>
        <taxon>Planctomycetaceae</taxon>
        <taxon>Rubinisphaera</taxon>
    </lineage>
</organism>
<name>F0SHG2_RUBBR</name>
<feature type="transmembrane region" description="Helical" evidence="9">
    <location>
        <begin position="21"/>
        <end position="44"/>
    </location>
</feature>
<evidence type="ECO:0000256" key="5">
    <source>
        <dbReference type="ARBA" id="ARBA00022475"/>
    </source>
</evidence>
<comment type="subcellular location">
    <subcellularLocation>
        <location evidence="1 9">Cell membrane</location>
        <topology evidence="1 9">Multi-pass membrane protein</topology>
    </subcellularLocation>
</comment>
<dbReference type="EMBL" id="CP002546">
    <property type="protein sequence ID" value="ADY61717.1"/>
    <property type="molecule type" value="Genomic_DNA"/>
</dbReference>
<dbReference type="InterPro" id="IPR000515">
    <property type="entry name" value="MetI-like"/>
</dbReference>
<dbReference type="KEGG" id="pbs:Plabr_4143"/>
<gene>
    <name evidence="11" type="ordered locus">Plabr_4143</name>
</gene>
<feature type="transmembrane region" description="Helical" evidence="9">
    <location>
        <begin position="75"/>
        <end position="102"/>
    </location>
</feature>
<evidence type="ECO:0000256" key="6">
    <source>
        <dbReference type="ARBA" id="ARBA00022692"/>
    </source>
</evidence>
<evidence type="ECO:0000256" key="8">
    <source>
        <dbReference type="ARBA" id="ARBA00023136"/>
    </source>
</evidence>
<feature type="transmembrane region" description="Helical" evidence="9">
    <location>
        <begin position="144"/>
        <end position="164"/>
    </location>
</feature>
<feature type="transmembrane region" description="Helical" evidence="9">
    <location>
        <begin position="196"/>
        <end position="217"/>
    </location>
</feature>
<evidence type="ECO:0000256" key="3">
    <source>
        <dbReference type="ARBA" id="ARBA00016864"/>
    </source>
</evidence>
<dbReference type="AlphaFoldDB" id="F0SHG2"/>
<dbReference type="Pfam" id="PF00528">
    <property type="entry name" value="BPD_transp_1"/>
    <property type="match status" value="1"/>
</dbReference>
<sequence length="299" mass="31041">MTNTRSLKTGSIRSSSRNAREYVAGFAVWLAASVVMAILAWIVVDITVRGLSQISLSYLINNVADAGRSGGIGPVILSTILILLVTLATSVPLSVASAIALTEQGGHDSLLARYIRLSLDVLSGVPSIVFGLFGNVFFTITLGLGYSILSGGLTLGCMVLPILIRTTEQAINSIPVEHRHAAAALGLSRSTTLFRVVLPAAAPALAAGIVISIGRALTETAALIFTSGYVARTPESVFDSGRSLSVHIYDLAMNVPGGGTRAYAAACVLVGMLLVINGATALLLKVAGFRIAPHFGARR</sequence>
<dbReference type="GO" id="GO:0005315">
    <property type="term" value="F:phosphate transmembrane transporter activity"/>
    <property type="evidence" value="ECO:0007669"/>
    <property type="project" value="InterPro"/>
</dbReference>
<evidence type="ECO:0000256" key="4">
    <source>
        <dbReference type="ARBA" id="ARBA00022448"/>
    </source>
</evidence>
<dbReference type="InterPro" id="IPR005672">
    <property type="entry name" value="Phosphate_PstA"/>
</dbReference>
<dbReference type="Gene3D" id="1.10.3720.10">
    <property type="entry name" value="MetI-like"/>
    <property type="match status" value="1"/>
</dbReference>
<dbReference type="GO" id="GO:0005886">
    <property type="term" value="C:plasma membrane"/>
    <property type="evidence" value="ECO:0007669"/>
    <property type="project" value="UniProtKB-SubCell"/>
</dbReference>
<evidence type="ECO:0000256" key="1">
    <source>
        <dbReference type="ARBA" id="ARBA00004651"/>
    </source>
</evidence>
<dbReference type="Proteomes" id="UP000006860">
    <property type="component" value="Chromosome"/>
</dbReference>
<keyword evidence="6 9" id="KW-0812">Transmembrane</keyword>
<dbReference type="CDD" id="cd06261">
    <property type="entry name" value="TM_PBP2"/>
    <property type="match status" value="1"/>
</dbReference>
<evidence type="ECO:0000313" key="11">
    <source>
        <dbReference type="EMBL" id="ADY61717.1"/>
    </source>
</evidence>
<dbReference type="HOGENOM" id="CLU_033621_2_2_0"/>
<dbReference type="SUPFAM" id="SSF161098">
    <property type="entry name" value="MetI-like"/>
    <property type="match status" value="1"/>
</dbReference>
<comment type="similarity">
    <text evidence="2 9">Belongs to the binding-protein-dependent transport system permease family. CysTW subfamily.</text>
</comment>
<feature type="transmembrane region" description="Helical" evidence="9">
    <location>
        <begin position="114"/>
        <end position="138"/>
    </location>
</feature>
<accession>F0SHG2</accession>
<evidence type="ECO:0000256" key="7">
    <source>
        <dbReference type="ARBA" id="ARBA00022989"/>
    </source>
</evidence>
<dbReference type="STRING" id="756272.Plabr_4143"/>
<dbReference type="PANTHER" id="PTHR43470:SF3">
    <property type="entry name" value="PHOSPHATE TRANSPORT SYSTEM PERMEASE PROTEIN PSTA-RELATED"/>
    <property type="match status" value="1"/>
</dbReference>
<proteinExistence type="inferred from homology"/>
<dbReference type="PROSITE" id="PS50928">
    <property type="entry name" value="ABC_TM1"/>
    <property type="match status" value="1"/>
</dbReference>
<dbReference type="NCBIfam" id="TIGR00974">
    <property type="entry name" value="3a0107s02c"/>
    <property type="match status" value="1"/>
</dbReference>
<dbReference type="GO" id="GO:0035435">
    <property type="term" value="P:phosphate ion transmembrane transport"/>
    <property type="evidence" value="ECO:0007669"/>
    <property type="project" value="InterPro"/>
</dbReference>
<dbReference type="InterPro" id="IPR035906">
    <property type="entry name" value="MetI-like_sf"/>
</dbReference>
<feature type="transmembrane region" description="Helical" evidence="9">
    <location>
        <begin position="262"/>
        <end position="284"/>
    </location>
</feature>
<evidence type="ECO:0000256" key="2">
    <source>
        <dbReference type="ARBA" id="ARBA00007069"/>
    </source>
</evidence>
<evidence type="ECO:0000259" key="10">
    <source>
        <dbReference type="PROSITE" id="PS50928"/>
    </source>
</evidence>
<keyword evidence="12" id="KW-1185">Reference proteome</keyword>
<dbReference type="PANTHER" id="PTHR43470">
    <property type="entry name" value="PHOSPHATE TRANSPORT SYSTEM PERMEASE PROTEIN PSTA-RELATED"/>
    <property type="match status" value="1"/>
</dbReference>
<reference evidence="12" key="1">
    <citation type="submission" date="2011-02" db="EMBL/GenBank/DDBJ databases">
        <title>The complete genome of Planctomyces brasiliensis DSM 5305.</title>
        <authorList>
            <person name="Lucas S."/>
            <person name="Copeland A."/>
            <person name="Lapidus A."/>
            <person name="Bruce D."/>
            <person name="Goodwin L."/>
            <person name="Pitluck S."/>
            <person name="Kyrpides N."/>
            <person name="Mavromatis K."/>
            <person name="Pagani I."/>
            <person name="Ivanova N."/>
            <person name="Ovchinnikova G."/>
            <person name="Lu M."/>
            <person name="Detter J.C."/>
            <person name="Han C."/>
            <person name="Land M."/>
            <person name="Hauser L."/>
            <person name="Markowitz V."/>
            <person name="Cheng J.-F."/>
            <person name="Hugenholtz P."/>
            <person name="Woyke T."/>
            <person name="Wu D."/>
            <person name="Tindall B."/>
            <person name="Pomrenke H.G."/>
            <person name="Brambilla E."/>
            <person name="Klenk H.-P."/>
            <person name="Eisen J.A."/>
        </authorList>
    </citation>
    <scope>NUCLEOTIDE SEQUENCE [LARGE SCALE GENOMIC DNA]</scope>
    <source>
        <strain evidence="12">ATCC 49424 / DSM 5305 / JCM 21570 / NBRC 103401 / IFAM 1448</strain>
    </source>
</reference>
<keyword evidence="5 9" id="KW-1003">Cell membrane</keyword>
<keyword evidence="7 9" id="KW-1133">Transmembrane helix</keyword>
<evidence type="ECO:0000256" key="9">
    <source>
        <dbReference type="RuleBase" id="RU363043"/>
    </source>
</evidence>
<protein>
    <recommendedName>
        <fullName evidence="3 9">Phosphate transport system permease protein PstA</fullName>
    </recommendedName>
</protein>
<keyword evidence="4" id="KW-0813">Transport</keyword>